<keyword evidence="4" id="KW-0630">Potassium</keyword>
<sequence length="239" mass="26303">FVVLARKHISDFLKIIGKENTSLERIMILGGGQIGYLIAEELEDEHQVKIVESNMEKSYTLAEKLDRSMVIRGDGRDINLLALEGIIDMDAFIAVTGDDETNIITCLMAKHLRVPRIISLINKPDYAPIIPTIGIDAFISKQSLVVSGILKFIRQGEVVSIASIPGVEAEIIELIAQPESKITKNPLFKIDFPQNALLGGVIRNDEIIIPTGQTQIQAGDKVVVFVLPGAIKKVEKFFS</sequence>
<protein>
    <recommendedName>
        <fullName evidence="1">Trk system potassium uptake protein TrkA</fullName>
    </recommendedName>
</protein>
<keyword evidence="2" id="KW-0813">Transport</keyword>
<dbReference type="InterPro" id="IPR003148">
    <property type="entry name" value="RCK_N"/>
</dbReference>
<dbReference type="Pfam" id="PF02254">
    <property type="entry name" value="TrkA_N"/>
    <property type="match status" value="1"/>
</dbReference>
<dbReference type="PROSITE" id="PS51201">
    <property type="entry name" value="RCK_N"/>
    <property type="match status" value="1"/>
</dbReference>
<dbReference type="PROSITE" id="PS51202">
    <property type="entry name" value="RCK_C"/>
    <property type="match status" value="1"/>
</dbReference>
<evidence type="ECO:0000256" key="5">
    <source>
        <dbReference type="ARBA" id="ARBA00023027"/>
    </source>
</evidence>
<keyword evidence="5" id="KW-0520">NAD</keyword>
<dbReference type="SUPFAM" id="SSF116726">
    <property type="entry name" value="TrkA C-terminal domain-like"/>
    <property type="match status" value="1"/>
</dbReference>
<dbReference type="InterPro" id="IPR036291">
    <property type="entry name" value="NAD(P)-bd_dom_sf"/>
</dbReference>
<comment type="caution">
    <text evidence="9">The sequence shown here is derived from an EMBL/GenBank/DDBJ whole genome shotgun (WGS) entry which is preliminary data.</text>
</comment>
<dbReference type="InterPro" id="IPR006037">
    <property type="entry name" value="RCK_C"/>
</dbReference>
<evidence type="ECO:0000256" key="4">
    <source>
        <dbReference type="ARBA" id="ARBA00022958"/>
    </source>
</evidence>
<feature type="non-terminal residue" evidence="9">
    <location>
        <position position="1"/>
    </location>
</feature>
<evidence type="ECO:0000256" key="1">
    <source>
        <dbReference type="ARBA" id="ARBA00017378"/>
    </source>
</evidence>
<dbReference type="InterPro" id="IPR036721">
    <property type="entry name" value="RCK_C_sf"/>
</dbReference>
<gene>
    <name evidence="9" type="ORF">ENL21_03915</name>
</gene>
<evidence type="ECO:0000256" key="2">
    <source>
        <dbReference type="ARBA" id="ARBA00022448"/>
    </source>
</evidence>
<dbReference type="EMBL" id="DRTD01000287">
    <property type="protein sequence ID" value="HHE54903.1"/>
    <property type="molecule type" value="Genomic_DNA"/>
</dbReference>
<proteinExistence type="predicted"/>
<keyword evidence="6" id="KW-0406">Ion transport</keyword>
<dbReference type="GO" id="GO:0005886">
    <property type="term" value="C:plasma membrane"/>
    <property type="evidence" value="ECO:0007669"/>
    <property type="project" value="InterPro"/>
</dbReference>
<evidence type="ECO:0000256" key="6">
    <source>
        <dbReference type="ARBA" id="ARBA00023065"/>
    </source>
</evidence>
<dbReference type="PANTHER" id="PTHR43833:SF5">
    <property type="entry name" value="TRK SYSTEM POTASSIUM UPTAKE PROTEIN TRKA"/>
    <property type="match status" value="1"/>
</dbReference>
<reference evidence="9" key="1">
    <citation type="journal article" date="2020" name="mSystems">
        <title>Genome- and Community-Level Interaction Insights into Carbon Utilization and Element Cycling Functions of Hydrothermarchaeota in Hydrothermal Sediment.</title>
        <authorList>
            <person name="Zhou Z."/>
            <person name="Liu Y."/>
            <person name="Xu W."/>
            <person name="Pan J."/>
            <person name="Luo Z.H."/>
            <person name="Li M."/>
        </authorList>
    </citation>
    <scope>NUCLEOTIDE SEQUENCE [LARGE SCALE GENOMIC DNA]</scope>
    <source>
        <strain evidence="9">HyVt-76</strain>
    </source>
</reference>
<feature type="domain" description="RCK C-terminal" evidence="8">
    <location>
        <begin position="159"/>
        <end position="239"/>
    </location>
</feature>
<dbReference type="AlphaFoldDB" id="A0A7V5H5L2"/>
<dbReference type="SUPFAM" id="SSF51735">
    <property type="entry name" value="NAD(P)-binding Rossmann-fold domains"/>
    <property type="match status" value="1"/>
</dbReference>
<organism evidence="9">
    <name type="scientific">Caldithrix abyssi</name>
    <dbReference type="NCBI Taxonomy" id="187145"/>
    <lineage>
        <taxon>Bacteria</taxon>
        <taxon>Pseudomonadati</taxon>
        <taxon>Calditrichota</taxon>
        <taxon>Calditrichia</taxon>
        <taxon>Calditrichales</taxon>
        <taxon>Calditrichaceae</taxon>
        <taxon>Caldithrix</taxon>
    </lineage>
</organism>
<name>A0A7V5H5L2_CALAY</name>
<dbReference type="Gene3D" id="3.30.70.1450">
    <property type="entry name" value="Regulator of K+ conductance, C-terminal domain"/>
    <property type="match status" value="1"/>
</dbReference>
<keyword evidence="3" id="KW-0633">Potassium transport</keyword>
<dbReference type="Pfam" id="PF02080">
    <property type="entry name" value="TrkA_C"/>
    <property type="match status" value="1"/>
</dbReference>
<accession>A0A7V5H5L2</accession>
<evidence type="ECO:0000313" key="9">
    <source>
        <dbReference type="EMBL" id="HHE54903.1"/>
    </source>
</evidence>
<dbReference type="InterPro" id="IPR050721">
    <property type="entry name" value="Trk_Ktr_HKT_K-transport"/>
</dbReference>
<evidence type="ECO:0000256" key="3">
    <source>
        <dbReference type="ARBA" id="ARBA00022538"/>
    </source>
</evidence>
<evidence type="ECO:0000259" key="7">
    <source>
        <dbReference type="PROSITE" id="PS51201"/>
    </source>
</evidence>
<dbReference type="Proteomes" id="UP000886111">
    <property type="component" value="Unassembled WGS sequence"/>
</dbReference>
<feature type="domain" description="RCK N-terminal" evidence="7">
    <location>
        <begin position="23"/>
        <end position="140"/>
    </location>
</feature>
<dbReference type="InterPro" id="IPR006036">
    <property type="entry name" value="K_uptake_TrkA"/>
</dbReference>
<dbReference type="PANTHER" id="PTHR43833">
    <property type="entry name" value="POTASSIUM CHANNEL PROTEIN 2-RELATED-RELATED"/>
    <property type="match status" value="1"/>
</dbReference>
<evidence type="ECO:0000259" key="8">
    <source>
        <dbReference type="PROSITE" id="PS51202"/>
    </source>
</evidence>
<dbReference type="Gene3D" id="3.40.50.720">
    <property type="entry name" value="NAD(P)-binding Rossmann-like Domain"/>
    <property type="match status" value="1"/>
</dbReference>
<dbReference type="GO" id="GO:0015079">
    <property type="term" value="F:potassium ion transmembrane transporter activity"/>
    <property type="evidence" value="ECO:0007669"/>
    <property type="project" value="InterPro"/>
</dbReference>
<dbReference type="PRINTS" id="PR00335">
    <property type="entry name" value="KUPTAKETRKA"/>
</dbReference>